<dbReference type="SUPFAM" id="SSF52091">
    <property type="entry name" value="SpoIIaa-like"/>
    <property type="match status" value="1"/>
</dbReference>
<feature type="transmembrane region" description="Helical" evidence="6">
    <location>
        <begin position="445"/>
        <end position="462"/>
    </location>
</feature>
<protein>
    <recommendedName>
        <fullName evidence="7">STAS domain-containing protein</fullName>
    </recommendedName>
</protein>
<reference evidence="8" key="1">
    <citation type="journal article" date="2021" name="Open Biol.">
        <title>Shared evolutionary footprints suggest mitochondrial oxidative damage underlies multiple complex I losses in fungi.</title>
        <authorList>
            <person name="Schikora-Tamarit M.A."/>
            <person name="Marcet-Houben M."/>
            <person name="Nosek J."/>
            <person name="Gabaldon T."/>
        </authorList>
    </citation>
    <scope>NUCLEOTIDE SEQUENCE</scope>
    <source>
        <strain evidence="8">NCAIM Y.01608</strain>
    </source>
</reference>
<keyword evidence="4 6" id="KW-0472">Membrane</keyword>
<proteinExistence type="predicted"/>
<dbReference type="CDD" id="cd07042">
    <property type="entry name" value="STAS_SulP_like_sulfate_transporter"/>
    <property type="match status" value="1"/>
</dbReference>
<dbReference type="InterPro" id="IPR036513">
    <property type="entry name" value="STAS_dom_sf"/>
</dbReference>
<feature type="transmembrane region" description="Helical" evidence="6">
    <location>
        <begin position="171"/>
        <end position="194"/>
    </location>
</feature>
<evidence type="ECO:0000256" key="1">
    <source>
        <dbReference type="ARBA" id="ARBA00004141"/>
    </source>
</evidence>
<dbReference type="PROSITE" id="PS50801">
    <property type="entry name" value="STAS"/>
    <property type="match status" value="1"/>
</dbReference>
<sequence length="974" mass="108339">MLGISMFQSNFESPVENGRPEIEYQTASVASSRESVANVVIEEYNEEPVPAFDYVKEIVASPGSKVASYVKSLFPILGWIGHYPFTPSWIYSDFVAGVTVAIVLVPQSMSYAQLAGLSSEYGLYSSFVGVLIYAFFATSKDVSIGPVAVMSLEVGRLIARVQDKTNNAYEAPVIATMVALLCGSIALGLGLLRLGFIVELISLPAVLAFMTGSAFNIIVGQVPGLMGFGSHVNSKTATYKVVINTLKNLHRTKVDAAFGFVSLFVLYVWKYTTSYLYKRYPKQKIYFYLQQLRSAIVIIFSTLISYLVIRHHKTKHSFSVNGNVPSGLKHVGVMETPSGLVGHIASELPAATIILVLEHISISKSFGRVNDYKINPNQELIAIGVTNLIGTFFNAYPATGSFSRTALKAKCGVKTPFAGIFTGACVLLSIYCFTDAFYYIPKASLSAIIIHAVGDLLASYKITWNLWKIQPLDFAIFLIGVIITVFATIEDGIYFVVCASVAAVLWRLCKPNGTFLGRVRVVEVVDPILASADTQLENDSNKKGDTNVESRPVYRTHYRWVPLKSSPNSATPVHCVYVNDKVAVSAPPPGVIVFRPSETFMYSNCSRQVDAVLDEVKRVTRPKHAKVEKTFNNPGQLNIKWLHKITRYQEPEEDNRPFLKVVHFDFSQVTFVDATAVQSLIDLKKSLDLHAGHEYEIHFSGIISPWIRRALIGGGFGRSVHDESDQELKNANSSVEELEEDKPKYSDLERHTLHAGLGVDSSHLYALSGTNYPCFHFDIPSYTGYNKPRYKYGVIDTPRIKYSLLRDLNIKDPEQSYIALFLAPASDISIEKDDSAAEVTRKFISKFPEVSFSTHRSQLDDYSDVESRILGTVGIKKIDRGHELTAFTSFYPQLSGKMMDFIHGVGKKVGSKTIIADVIAEHDLVKFYEKHQYREIRRTPCKIDKRTKLVIGSVMEDGVKAKKDFTMVEMERVL</sequence>
<evidence type="ECO:0000256" key="5">
    <source>
        <dbReference type="SAM" id="MobiDB-lite"/>
    </source>
</evidence>
<feature type="transmembrane region" description="Helical" evidence="6">
    <location>
        <begin position="474"/>
        <end position="506"/>
    </location>
</feature>
<dbReference type="InterPro" id="IPR011547">
    <property type="entry name" value="SLC26A/SulP_dom"/>
</dbReference>
<dbReference type="PANTHER" id="PTHR11814">
    <property type="entry name" value="SULFATE TRANSPORTER"/>
    <property type="match status" value="1"/>
</dbReference>
<evidence type="ECO:0000256" key="6">
    <source>
        <dbReference type="SAM" id="Phobius"/>
    </source>
</evidence>
<evidence type="ECO:0000256" key="2">
    <source>
        <dbReference type="ARBA" id="ARBA00022692"/>
    </source>
</evidence>
<feature type="transmembrane region" description="Helical" evidence="6">
    <location>
        <begin position="88"/>
        <end position="105"/>
    </location>
</feature>
<evidence type="ECO:0000259" key="7">
    <source>
        <dbReference type="PROSITE" id="PS50801"/>
    </source>
</evidence>
<dbReference type="Pfam" id="PF00916">
    <property type="entry name" value="Sulfate_transp"/>
    <property type="match status" value="1"/>
</dbReference>
<keyword evidence="3 6" id="KW-1133">Transmembrane helix</keyword>
<dbReference type="GO" id="GO:0055085">
    <property type="term" value="P:transmembrane transport"/>
    <property type="evidence" value="ECO:0007669"/>
    <property type="project" value="InterPro"/>
</dbReference>
<feature type="region of interest" description="Disordered" evidence="5">
    <location>
        <begin position="722"/>
        <end position="743"/>
    </location>
</feature>
<comment type="caution">
    <text evidence="8">The sequence shown here is derived from an EMBL/GenBank/DDBJ whole genome shotgun (WGS) entry which is preliminary data.</text>
</comment>
<feature type="transmembrane region" description="Helical" evidence="6">
    <location>
        <begin position="200"/>
        <end position="219"/>
    </location>
</feature>
<dbReference type="GO" id="GO:0016020">
    <property type="term" value="C:membrane"/>
    <property type="evidence" value="ECO:0007669"/>
    <property type="project" value="UniProtKB-SubCell"/>
</dbReference>
<dbReference type="NCBIfam" id="TIGR00815">
    <property type="entry name" value="sulP"/>
    <property type="match status" value="1"/>
</dbReference>
<evidence type="ECO:0000256" key="3">
    <source>
        <dbReference type="ARBA" id="ARBA00022989"/>
    </source>
</evidence>
<keyword evidence="9" id="KW-1185">Reference proteome</keyword>
<dbReference type="AlphaFoldDB" id="A0A9P8SXZ7"/>
<feature type="transmembrane region" description="Helical" evidence="6">
    <location>
        <begin position="117"/>
        <end position="136"/>
    </location>
</feature>
<feature type="transmembrane region" description="Helical" evidence="6">
    <location>
        <begin position="292"/>
        <end position="309"/>
    </location>
</feature>
<keyword evidence="2 6" id="KW-0812">Transmembrane</keyword>
<dbReference type="InterPro" id="IPR002645">
    <property type="entry name" value="STAS_dom"/>
</dbReference>
<comment type="subcellular location">
    <subcellularLocation>
        <location evidence="1">Membrane</location>
        <topology evidence="1">Multi-pass membrane protein</topology>
    </subcellularLocation>
</comment>
<evidence type="ECO:0000313" key="8">
    <source>
        <dbReference type="EMBL" id="KAH3658729.1"/>
    </source>
</evidence>
<feature type="transmembrane region" description="Helical" evidence="6">
    <location>
        <begin position="417"/>
        <end position="439"/>
    </location>
</feature>
<evidence type="ECO:0000256" key="4">
    <source>
        <dbReference type="ARBA" id="ARBA00023136"/>
    </source>
</evidence>
<dbReference type="Gene3D" id="3.30.750.24">
    <property type="entry name" value="STAS domain"/>
    <property type="match status" value="1"/>
</dbReference>
<organism evidence="8 9">
    <name type="scientific">Ogataea polymorpha</name>
    <dbReference type="NCBI Taxonomy" id="460523"/>
    <lineage>
        <taxon>Eukaryota</taxon>
        <taxon>Fungi</taxon>
        <taxon>Dikarya</taxon>
        <taxon>Ascomycota</taxon>
        <taxon>Saccharomycotina</taxon>
        <taxon>Pichiomycetes</taxon>
        <taxon>Pichiales</taxon>
        <taxon>Pichiaceae</taxon>
        <taxon>Ogataea</taxon>
    </lineage>
</organism>
<name>A0A9P8SXZ7_9ASCO</name>
<dbReference type="Proteomes" id="UP000788993">
    <property type="component" value="Unassembled WGS sequence"/>
</dbReference>
<dbReference type="InterPro" id="IPR001902">
    <property type="entry name" value="SLC26A/SulP_fam"/>
</dbReference>
<gene>
    <name evidence="8" type="ORF">OGATHE_006453</name>
</gene>
<feature type="domain" description="STAS" evidence="7">
    <location>
        <begin position="589"/>
        <end position="738"/>
    </location>
</feature>
<feature type="transmembrane region" description="Helical" evidence="6">
    <location>
        <begin position="254"/>
        <end position="272"/>
    </location>
</feature>
<accession>A0A9P8SXZ7</accession>
<evidence type="ECO:0000313" key="9">
    <source>
        <dbReference type="Proteomes" id="UP000788993"/>
    </source>
</evidence>
<dbReference type="EMBL" id="JAEUBD010001571">
    <property type="protein sequence ID" value="KAH3658729.1"/>
    <property type="molecule type" value="Genomic_DNA"/>
</dbReference>
<reference evidence="8" key="2">
    <citation type="submission" date="2021-01" db="EMBL/GenBank/DDBJ databases">
        <authorList>
            <person name="Schikora-Tamarit M.A."/>
        </authorList>
    </citation>
    <scope>NUCLEOTIDE SEQUENCE</scope>
    <source>
        <strain evidence="8">NCAIM Y.01608</strain>
    </source>
</reference>